<feature type="compositionally biased region" description="Polar residues" evidence="8">
    <location>
        <begin position="108"/>
        <end position="128"/>
    </location>
</feature>
<feature type="compositionally biased region" description="Polar residues" evidence="8">
    <location>
        <begin position="600"/>
        <end position="609"/>
    </location>
</feature>
<organism evidence="10 11">
    <name type="scientific">Sphaerobolus stellatus (strain SS14)</name>
    <dbReference type="NCBI Taxonomy" id="990650"/>
    <lineage>
        <taxon>Eukaryota</taxon>
        <taxon>Fungi</taxon>
        <taxon>Dikarya</taxon>
        <taxon>Basidiomycota</taxon>
        <taxon>Agaricomycotina</taxon>
        <taxon>Agaricomycetes</taxon>
        <taxon>Phallomycetidae</taxon>
        <taxon>Geastrales</taxon>
        <taxon>Sphaerobolaceae</taxon>
        <taxon>Sphaerobolus</taxon>
    </lineage>
</organism>
<dbReference type="Pfam" id="PF02847">
    <property type="entry name" value="MA3"/>
    <property type="match status" value="1"/>
</dbReference>
<dbReference type="InterPro" id="IPR003890">
    <property type="entry name" value="MIF4G-like_typ-3"/>
</dbReference>
<dbReference type="Proteomes" id="UP000054279">
    <property type="component" value="Unassembled WGS sequence"/>
</dbReference>
<comment type="subcellular location">
    <subcellularLocation>
        <location evidence="1">Cytoplasm</location>
    </subcellularLocation>
</comment>
<dbReference type="EMBL" id="KN837245">
    <property type="protein sequence ID" value="KIJ31256.1"/>
    <property type="molecule type" value="Genomic_DNA"/>
</dbReference>
<dbReference type="HOGENOM" id="CLU_002459_0_0_1"/>
<evidence type="ECO:0000256" key="8">
    <source>
        <dbReference type="SAM" id="MobiDB-lite"/>
    </source>
</evidence>
<reference evidence="10 11" key="1">
    <citation type="submission" date="2014-06" db="EMBL/GenBank/DDBJ databases">
        <title>Evolutionary Origins and Diversification of the Mycorrhizal Mutualists.</title>
        <authorList>
            <consortium name="DOE Joint Genome Institute"/>
            <consortium name="Mycorrhizal Genomics Consortium"/>
            <person name="Kohler A."/>
            <person name="Kuo A."/>
            <person name="Nagy L.G."/>
            <person name="Floudas D."/>
            <person name="Copeland A."/>
            <person name="Barry K.W."/>
            <person name="Cichocki N."/>
            <person name="Veneault-Fourrey C."/>
            <person name="LaButti K."/>
            <person name="Lindquist E.A."/>
            <person name="Lipzen A."/>
            <person name="Lundell T."/>
            <person name="Morin E."/>
            <person name="Murat C."/>
            <person name="Riley R."/>
            <person name="Ohm R."/>
            <person name="Sun H."/>
            <person name="Tunlid A."/>
            <person name="Henrissat B."/>
            <person name="Grigoriev I.V."/>
            <person name="Hibbett D.S."/>
            <person name="Martin F."/>
        </authorList>
    </citation>
    <scope>NUCLEOTIDE SEQUENCE [LARGE SCALE GENOMIC DNA]</scope>
    <source>
        <strain evidence="10 11">SS14</strain>
    </source>
</reference>
<keyword evidence="3" id="KW-0963">Cytoplasm</keyword>
<name>A0A0C9V0Y1_SPHS4</name>
<dbReference type="PANTHER" id="PTHR23253">
    <property type="entry name" value="EUKARYOTIC TRANSLATION INITIATION FACTOR 4 GAMMA"/>
    <property type="match status" value="1"/>
</dbReference>
<dbReference type="SMART" id="SM00543">
    <property type="entry name" value="MIF4G"/>
    <property type="match status" value="1"/>
</dbReference>
<dbReference type="SMART" id="SM00544">
    <property type="entry name" value="MA3"/>
    <property type="match status" value="1"/>
</dbReference>
<feature type="region of interest" description="Disordered" evidence="8">
    <location>
        <begin position="579"/>
        <end position="656"/>
    </location>
</feature>
<evidence type="ECO:0000256" key="1">
    <source>
        <dbReference type="ARBA" id="ARBA00004496"/>
    </source>
</evidence>
<dbReference type="SUPFAM" id="SSF48371">
    <property type="entry name" value="ARM repeat"/>
    <property type="match status" value="2"/>
</dbReference>
<keyword evidence="6" id="KW-0694">RNA-binding</keyword>
<dbReference type="GO" id="GO:0016281">
    <property type="term" value="C:eukaryotic translation initiation factor 4F complex"/>
    <property type="evidence" value="ECO:0007669"/>
    <property type="project" value="TreeGrafter"/>
</dbReference>
<feature type="compositionally biased region" description="Basic and acidic residues" evidence="8">
    <location>
        <begin position="474"/>
        <end position="484"/>
    </location>
</feature>
<dbReference type="Gene3D" id="1.25.40.180">
    <property type="match status" value="2"/>
</dbReference>
<dbReference type="AlphaFoldDB" id="A0A0C9V0Y1"/>
<dbReference type="FunFam" id="1.25.40.180:FF:000020">
    <property type="entry name" value="Eukaryotic translation initiation factor subunit"/>
    <property type="match status" value="1"/>
</dbReference>
<dbReference type="InterPro" id="IPR016024">
    <property type="entry name" value="ARM-type_fold"/>
</dbReference>
<keyword evidence="5" id="KW-0597">Phosphoprotein</keyword>
<evidence type="ECO:0000313" key="11">
    <source>
        <dbReference type="Proteomes" id="UP000054279"/>
    </source>
</evidence>
<proteinExistence type="inferred from homology"/>
<evidence type="ECO:0000256" key="2">
    <source>
        <dbReference type="ARBA" id="ARBA00005775"/>
    </source>
</evidence>
<feature type="region of interest" description="Disordered" evidence="8">
    <location>
        <begin position="1"/>
        <end position="62"/>
    </location>
</feature>
<feature type="region of interest" description="Disordered" evidence="8">
    <location>
        <begin position="85"/>
        <end position="165"/>
    </location>
</feature>
<dbReference type="InterPro" id="IPR003891">
    <property type="entry name" value="Initiation_fac_eIF4g_MI"/>
</dbReference>
<evidence type="ECO:0000256" key="6">
    <source>
        <dbReference type="ARBA" id="ARBA00022884"/>
    </source>
</evidence>
<comment type="similarity">
    <text evidence="2">Belongs to the eukaryotic initiation factor 4G family.</text>
</comment>
<evidence type="ECO:0000256" key="4">
    <source>
        <dbReference type="ARBA" id="ARBA00022540"/>
    </source>
</evidence>
<protein>
    <recommendedName>
        <fullName evidence="9">MI domain-containing protein</fullName>
    </recommendedName>
</protein>
<evidence type="ECO:0000256" key="7">
    <source>
        <dbReference type="ARBA" id="ARBA00022917"/>
    </source>
</evidence>
<dbReference type="GO" id="GO:0010494">
    <property type="term" value="C:cytoplasmic stress granule"/>
    <property type="evidence" value="ECO:0007669"/>
    <property type="project" value="UniProtKB-ARBA"/>
</dbReference>
<evidence type="ECO:0000256" key="3">
    <source>
        <dbReference type="ARBA" id="ARBA00022490"/>
    </source>
</evidence>
<feature type="domain" description="MI" evidence="9">
    <location>
        <begin position="658"/>
        <end position="779"/>
    </location>
</feature>
<dbReference type="OrthoDB" id="514777at2759"/>
<dbReference type="Pfam" id="PF02854">
    <property type="entry name" value="MIF4G"/>
    <property type="match status" value="1"/>
</dbReference>
<gene>
    <name evidence="10" type="ORF">M422DRAFT_186254</name>
</gene>
<keyword evidence="11" id="KW-1185">Reference proteome</keyword>
<feature type="region of interest" description="Disordered" evidence="8">
    <location>
        <begin position="474"/>
        <end position="540"/>
    </location>
</feature>
<dbReference type="GO" id="GO:0003729">
    <property type="term" value="F:mRNA binding"/>
    <property type="evidence" value="ECO:0007669"/>
    <property type="project" value="TreeGrafter"/>
</dbReference>
<evidence type="ECO:0000313" key="10">
    <source>
        <dbReference type="EMBL" id="KIJ31256.1"/>
    </source>
</evidence>
<sequence length="800" mass="86890">MAVCKDKPDSLPALDAIGLEPSDQQGSGSVRKTSRAMGPPPNIPGGRASIGGVFGSKPGASGSNFMGQFGAGVGGRLAGDNAGQMVRSASLGGPPSSVGFPRAPMVRTPSQGGNTPSQSSSLNPTNRTRSQRGGRRNDSKAGQAPQERDRVPSMMAGGPFEPVEPLKFSENRWTPMKKAAADPDSPEVVERKVKGLLNKLTMEKFDSISDQIIEWANRSEKEKDGRTLIQVIKLVFEKATDEAAWSEMYARLCRKMMEKISSNVQDEGIRSADGRPIAGGQLFRKYLLNRCQEDFERGWSMQEAAAKAAESKAADDKAVKEAAAKAGADGQAGEEVLYSEEYYAAQKAKRRGLGLVKFIGELFKLQMLTERIMHECIKKLLGNVENPEEEEIESLCKLLSTVGRQLDNEKARSHMDVYFQRMRELAKNLNNITSRMQFMLLDVLELRDRKWIPRTAQAAPTTIAAVHEQAAKDQAKAQIEKDQSVRAMGGREAMSRGGSRRGEQRGGQGQVGPDGWTSVTTPRPAGDLTQFGKISKGPLTFGPSSVFAAKSKDAAKGREGSVSRTASTSNMFAMLNSEAAAEPPAPGKSSRPPSRKPSADFTQTGITETPQRRKLNLLPRSKPVQDEGKVDEEGGSSSQAPSELPSEDEDEPSLTAEQAKAKINENVKEFWAIRDLDEAEHYFTGLPQAFRGGFIDKLVGTALERKEGDAALLGQLFGRAHEKGICKDDALEEGFLQNIEFIADIAIDVPAAYKLMAIMLKGSQLPKAKVEELAGKIAVEDEPVVHPKDRLLKEYETVEL</sequence>
<feature type="compositionally biased region" description="Polar residues" evidence="8">
    <location>
        <begin position="22"/>
        <end position="31"/>
    </location>
</feature>
<dbReference type="PROSITE" id="PS51366">
    <property type="entry name" value="MI"/>
    <property type="match status" value="1"/>
</dbReference>
<evidence type="ECO:0000259" key="9">
    <source>
        <dbReference type="PROSITE" id="PS51366"/>
    </source>
</evidence>
<accession>A0A0C9V0Y1</accession>
<feature type="compositionally biased region" description="Basic and acidic residues" evidence="8">
    <location>
        <begin position="623"/>
        <end position="632"/>
    </location>
</feature>
<dbReference type="PANTHER" id="PTHR23253:SF9">
    <property type="entry name" value="EUKARYOTIC TRANSLATION INITIATION FACTOR 4 GAMMA 2"/>
    <property type="match status" value="1"/>
</dbReference>
<keyword evidence="4" id="KW-0396">Initiation factor</keyword>
<evidence type="ECO:0000256" key="5">
    <source>
        <dbReference type="ARBA" id="ARBA00022553"/>
    </source>
</evidence>
<dbReference type="GO" id="GO:0003743">
    <property type="term" value="F:translation initiation factor activity"/>
    <property type="evidence" value="ECO:0007669"/>
    <property type="project" value="UniProtKB-KW"/>
</dbReference>
<keyword evidence="7" id="KW-0648">Protein biosynthesis</keyword>